<keyword evidence="2" id="KW-1185">Reference proteome</keyword>
<accession>A0A7J8NIA6</accession>
<name>A0A7J8NIA6_9ROSI</name>
<gene>
    <name evidence="1" type="ORF">Golob_007031</name>
</gene>
<protein>
    <recommendedName>
        <fullName evidence="3">RNase H type-1 domain-containing protein</fullName>
    </recommendedName>
</protein>
<evidence type="ECO:0000313" key="1">
    <source>
        <dbReference type="EMBL" id="MBA0576679.1"/>
    </source>
</evidence>
<dbReference type="AlphaFoldDB" id="A0A7J8NIA6"/>
<evidence type="ECO:0008006" key="3">
    <source>
        <dbReference type="Google" id="ProtNLM"/>
    </source>
</evidence>
<sequence length="229" mass="25538">MVRDSRCRVIGSKEIVNEHVSLTFATEALACLRALRLGMNLGIREVVVEDDSLSVDIKSEERMYRDRQFSYVPRESNGTNHILAREGLKRAESINLGVYVPRFLVEVLDLDCQGSHAAGGEGDRGGFWMNGFLSSWCFAIFKGDVITPNGFLSLSFDPNELPKGPMIRVRSKHFQEAVSALFLRCWKEDQLINDGVAQANLLKIPCAFVQADFSSILAPLAHFSSNQLI</sequence>
<proteinExistence type="predicted"/>
<evidence type="ECO:0000313" key="2">
    <source>
        <dbReference type="Proteomes" id="UP000593572"/>
    </source>
</evidence>
<organism evidence="1 2">
    <name type="scientific">Gossypium lobatum</name>
    <dbReference type="NCBI Taxonomy" id="34289"/>
    <lineage>
        <taxon>Eukaryota</taxon>
        <taxon>Viridiplantae</taxon>
        <taxon>Streptophyta</taxon>
        <taxon>Embryophyta</taxon>
        <taxon>Tracheophyta</taxon>
        <taxon>Spermatophyta</taxon>
        <taxon>Magnoliopsida</taxon>
        <taxon>eudicotyledons</taxon>
        <taxon>Gunneridae</taxon>
        <taxon>Pentapetalae</taxon>
        <taxon>rosids</taxon>
        <taxon>malvids</taxon>
        <taxon>Malvales</taxon>
        <taxon>Malvaceae</taxon>
        <taxon>Malvoideae</taxon>
        <taxon>Gossypium</taxon>
    </lineage>
</organism>
<comment type="caution">
    <text evidence="1">The sequence shown here is derived from an EMBL/GenBank/DDBJ whole genome shotgun (WGS) entry which is preliminary data.</text>
</comment>
<reference evidence="1 2" key="1">
    <citation type="journal article" date="2019" name="Genome Biol. Evol.">
        <title>Insights into the evolution of the New World diploid cottons (Gossypium, subgenus Houzingenia) based on genome sequencing.</title>
        <authorList>
            <person name="Grover C.E."/>
            <person name="Arick M.A. 2nd"/>
            <person name="Thrash A."/>
            <person name="Conover J.L."/>
            <person name="Sanders W.S."/>
            <person name="Peterson D.G."/>
            <person name="Frelichowski J.E."/>
            <person name="Scheffler J.A."/>
            <person name="Scheffler B.E."/>
            <person name="Wendel J.F."/>
        </authorList>
    </citation>
    <scope>NUCLEOTIDE SEQUENCE [LARGE SCALE GENOMIC DNA]</scope>
    <source>
        <strain evidence="1">157</strain>
        <tissue evidence="1">Leaf</tissue>
    </source>
</reference>
<dbReference type="EMBL" id="JABEZX010350831">
    <property type="protein sequence ID" value="MBA0576679.1"/>
    <property type="molecule type" value="Genomic_DNA"/>
</dbReference>
<dbReference type="Proteomes" id="UP000593572">
    <property type="component" value="Unassembled WGS sequence"/>
</dbReference>